<feature type="domain" description="Cytidyltransferase-like" evidence="3">
    <location>
        <begin position="26"/>
        <end position="132"/>
    </location>
</feature>
<keyword evidence="5" id="KW-1185">Reference proteome</keyword>
<accession>A0A8H9GL32</accession>
<evidence type="ECO:0000259" key="3">
    <source>
        <dbReference type="Pfam" id="PF01467"/>
    </source>
</evidence>
<dbReference type="InterPro" id="IPR050385">
    <property type="entry name" value="Archaeal_FAD_synthase"/>
</dbReference>
<evidence type="ECO:0000313" key="5">
    <source>
        <dbReference type="Proteomes" id="UP000655589"/>
    </source>
</evidence>
<evidence type="ECO:0000313" key="4">
    <source>
        <dbReference type="EMBL" id="GGM36256.1"/>
    </source>
</evidence>
<organism evidence="4 5">
    <name type="scientific">Promicromonospora citrea</name>
    <dbReference type="NCBI Taxonomy" id="43677"/>
    <lineage>
        <taxon>Bacteria</taxon>
        <taxon>Bacillati</taxon>
        <taxon>Actinomycetota</taxon>
        <taxon>Actinomycetes</taxon>
        <taxon>Micrococcales</taxon>
        <taxon>Promicromonosporaceae</taxon>
        <taxon>Promicromonospora</taxon>
    </lineage>
</organism>
<dbReference type="PANTHER" id="PTHR43793">
    <property type="entry name" value="FAD SYNTHASE"/>
    <property type="match status" value="1"/>
</dbReference>
<dbReference type="Proteomes" id="UP000655589">
    <property type="component" value="Unassembled WGS sequence"/>
</dbReference>
<proteinExistence type="predicted"/>
<evidence type="ECO:0000256" key="1">
    <source>
        <dbReference type="ARBA" id="ARBA00022679"/>
    </source>
</evidence>
<dbReference type="InterPro" id="IPR014729">
    <property type="entry name" value="Rossmann-like_a/b/a_fold"/>
</dbReference>
<keyword evidence="1" id="KW-0808">Transferase</keyword>
<dbReference type="Pfam" id="PF01467">
    <property type="entry name" value="CTP_transf_like"/>
    <property type="match status" value="1"/>
</dbReference>
<gene>
    <name evidence="4" type="ORF">GCM10010102_34590</name>
</gene>
<dbReference type="AlphaFoldDB" id="A0A8H9GL32"/>
<comment type="caution">
    <text evidence="4">The sequence shown here is derived from an EMBL/GenBank/DDBJ whole genome shotgun (WGS) entry which is preliminary data.</text>
</comment>
<sequence>MRTKLAPASLFGDEDFRKTLGTVALTKGVYDLTHARHVRSLQAARSLGDSLVVGLATDESVRQAKGAGRPVLSFEERVEILSAFACVDYVVAYDVGAVAEAVHAVRPSYLCASRFTFLSAAERADLESLGTELCTVERPPVRSTSDLIASILDHGKARS</sequence>
<keyword evidence="2" id="KW-0548">Nucleotidyltransferase</keyword>
<reference evidence="4" key="2">
    <citation type="submission" date="2020-09" db="EMBL/GenBank/DDBJ databases">
        <authorList>
            <person name="Sun Q."/>
            <person name="Ohkuma M."/>
        </authorList>
    </citation>
    <scope>NUCLEOTIDE SEQUENCE</scope>
    <source>
        <strain evidence="4">JCM 3051</strain>
    </source>
</reference>
<protein>
    <recommendedName>
        <fullName evidence="3">Cytidyltransferase-like domain-containing protein</fullName>
    </recommendedName>
</protein>
<dbReference type="EMBL" id="BMPT01000016">
    <property type="protein sequence ID" value="GGM36256.1"/>
    <property type="molecule type" value="Genomic_DNA"/>
</dbReference>
<reference evidence="4" key="1">
    <citation type="journal article" date="2014" name="Int. J. Syst. Evol. Microbiol.">
        <title>Complete genome sequence of Corynebacterium casei LMG S-19264T (=DSM 44701T), isolated from a smear-ripened cheese.</title>
        <authorList>
            <consortium name="US DOE Joint Genome Institute (JGI-PGF)"/>
            <person name="Walter F."/>
            <person name="Albersmeier A."/>
            <person name="Kalinowski J."/>
            <person name="Ruckert C."/>
        </authorList>
    </citation>
    <scope>NUCLEOTIDE SEQUENCE</scope>
    <source>
        <strain evidence="4">JCM 3051</strain>
    </source>
</reference>
<name>A0A8H9GL32_9MICO</name>
<dbReference type="InterPro" id="IPR004821">
    <property type="entry name" value="Cyt_trans-like"/>
</dbReference>
<dbReference type="GO" id="GO:0016779">
    <property type="term" value="F:nucleotidyltransferase activity"/>
    <property type="evidence" value="ECO:0007669"/>
    <property type="project" value="UniProtKB-KW"/>
</dbReference>
<dbReference type="SUPFAM" id="SSF52374">
    <property type="entry name" value="Nucleotidylyl transferase"/>
    <property type="match status" value="1"/>
</dbReference>
<dbReference type="NCBIfam" id="TIGR00125">
    <property type="entry name" value="cyt_tran_rel"/>
    <property type="match status" value="1"/>
</dbReference>
<dbReference type="PANTHER" id="PTHR43793:SF2">
    <property type="entry name" value="BIFUNCTIONAL PROTEIN HLDE"/>
    <property type="match status" value="1"/>
</dbReference>
<dbReference type="Gene3D" id="3.40.50.620">
    <property type="entry name" value="HUPs"/>
    <property type="match status" value="1"/>
</dbReference>
<evidence type="ECO:0000256" key="2">
    <source>
        <dbReference type="ARBA" id="ARBA00022695"/>
    </source>
</evidence>
<dbReference type="RefSeq" id="WP_171104402.1">
    <property type="nucleotide sequence ID" value="NZ_BMPT01000016.1"/>
</dbReference>